<dbReference type="AlphaFoldDB" id="A0A645AY31"/>
<dbReference type="Gene3D" id="2.40.10.350">
    <property type="entry name" value="Rod shape-determining protein MreC, domain 2"/>
    <property type="match status" value="1"/>
</dbReference>
<dbReference type="PANTHER" id="PTHR34138:SF1">
    <property type="entry name" value="CELL SHAPE-DETERMINING PROTEIN MREC"/>
    <property type="match status" value="1"/>
</dbReference>
<feature type="coiled-coil region" evidence="5">
    <location>
        <begin position="24"/>
        <end position="51"/>
    </location>
</feature>
<evidence type="ECO:0000256" key="4">
    <source>
        <dbReference type="ARBA" id="ARBA00032089"/>
    </source>
</evidence>
<organism evidence="7">
    <name type="scientific">bioreactor metagenome</name>
    <dbReference type="NCBI Taxonomy" id="1076179"/>
    <lineage>
        <taxon>unclassified sequences</taxon>
        <taxon>metagenomes</taxon>
        <taxon>ecological metagenomes</taxon>
    </lineage>
</organism>
<dbReference type="PIRSF" id="PIRSF038471">
    <property type="entry name" value="MreC"/>
    <property type="match status" value="1"/>
</dbReference>
<evidence type="ECO:0000313" key="7">
    <source>
        <dbReference type="EMBL" id="MPM58080.1"/>
    </source>
</evidence>
<comment type="caution">
    <text evidence="7">The sequence shown here is derived from an EMBL/GenBank/DDBJ whole genome shotgun (WGS) entry which is preliminary data.</text>
</comment>
<dbReference type="InterPro" id="IPR055342">
    <property type="entry name" value="MreC_beta-barrel_core"/>
</dbReference>
<evidence type="ECO:0000256" key="1">
    <source>
        <dbReference type="ARBA" id="ARBA00009369"/>
    </source>
</evidence>
<evidence type="ECO:0000259" key="6">
    <source>
        <dbReference type="Pfam" id="PF04085"/>
    </source>
</evidence>
<evidence type="ECO:0000256" key="2">
    <source>
        <dbReference type="ARBA" id="ARBA00013855"/>
    </source>
</evidence>
<evidence type="ECO:0000256" key="3">
    <source>
        <dbReference type="ARBA" id="ARBA00022960"/>
    </source>
</evidence>
<dbReference type="Gene3D" id="2.40.10.340">
    <property type="entry name" value="Rod shape-determining protein MreC, domain 1"/>
    <property type="match status" value="1"/>
</dbReference>
<keyword evidence="3" id="KW-0133">Cell shape</keyword>
<dbReference type="InterPro" id="IPR042177">
    <property type="entry name" value="Cell/Rod_1"/>
</dbReference>
<dbReference type="NCBIfam" id="TIGR00219">
    <property type="entry name" value="mreC"/>
    <property type="match status" value="1"/>
</dbReference>
<dbReference type="InterPro" id="IPR007221">
    <property type="entry name" value="MreC"/>
</dbReference>
<feature type="domain" description="Rod shape-determining protein MreC beta-barrel core" evidence="6">
    <location>
        <begin position="78"/>
        <end position="223"/>
    </location>
</feature>
<reference evidence="7" key="1">
    <citation type="submission" date="2019-08" db="EMBL/GenBank/DDBJ databases">
        <authorList>
            <person name="Kucharzyk K."/>
            <person name="Murdoch R.W."/>
            <person name="Higgins S."/>
            <person name="Loffler F."/>
        </authorList>
    </citation>
    <scope>NUCLEOTIDE SEQUENCE</scope>
</reference>
<dbReference type="GO" id="GO:0005886">
    <property type="term" value="C:plasma membrane"/>
    <property type="evidence" value="ECO:0007669"/>
    <property type="project" value="TreeGrafter"/>
</dbReference>
<dbReference type="GO" id="GO:0008360">
    <property type="term" value="P:regulation of cell shape"/>
    <property type="evidence" value="ECO:0007669"/>
    <property type="project" value="UniProtKB-KW"/>
</dbReference>
<sequence>MAVESWVATRYNAIYQFLTVPRDIDTLRTRNAELENEVSQLQSQLLEMQQQLTESDILYALLDFARTNPENKYIAASVIGVDPSPFVSYVIIDHGSDDGIKYGMPVVTQQGLVGKVDAVTATAARIQLITDSGSAVNVTLQTSKATGQVIGSVTGDLLLDKVSTSDTLVEGDLAITSGLGGLYPSNIVVGQVLSPSKGENDLFQSATIQPVVDFTNLQAVLVITNFRPVDISPLIPTTTSSTQ</sequence>
<dbReference type="EMBL" id="VSSQ01016587">
    <property type="protein sequence ID" value="MPM58080.1"/>
    <property type="molecule type" value="Genomic_DNA"/>
</dbReference>
<dbReference type="Pfam" id="PF04085">
    <property type="entry name" value="MreC"/>
    <property type="match status" value="1"/>
</dbReference>
<comment type="similarity">
    <text evidence="1">Belongs to the MreC family.</text>
</comment>
<accession>A0A645AY31</accession>
<evidence type="ECO:0000256" key="5">
    <source>
        <dbReference type="SAM" id="Coils"/>
    </source>
</evidence>
<dbReference type="InterPro" id="IPR042175">
    <property type="entry name" value="Cell/Rod_MreC_2"/>
</dbReference>
<keyword evidence="5" id="KW-0175">Coiled coil</keyword>
<proteinExistence type="inferred from homology"/>
<name>A0A645AY31_9ZZZZ</name>
<gene>
    <name evidence="7" type="ORF">SDC9_104909</name>
</gene>
<dbReference type="PANTHER" id="PTHR34138">
    <property type="entry name" value="CELL SHAPE-DETERMINING PROTEIN MREC"/>
    <property type="match status" value="1"/>
</dbReference>
<protein>
    <recommendedName>
        <fullName evidence="2">Cell shape-determining protein MreC</fullName>
    </recommendedName>
    <alternativeName>
        <fullName evidence="4">Cell shape protein MreC</fullName>
    </alternativeName>
</protein>